<dbReference type="GO" id="GO:0042799">
    <property type="term" value="F:histone H4K20 methyltransferase activity"/>
    <property type="evidence" value="ECO:0007669"/>
    <property type="project" value="TreeGrafter"/>
</dbReference>
<dbReference type="PANTHER" id="PTHR46167:SF1">
    <property type="entry name" value="N-LYSINE METHYLTRANSFERASE KMT5A"/>
    <property type="match status" value="1"/>
</dbReference>
<dbReference type="InterPro" id="IPR001214">
    <property type="entry name" value="SET_dom"/>
</dbReference>
<name>A0AA36GUQ2_CYLNA</name>
<dbReference type="InterPro" id="IPR046341">
    <property type="entry name" value="SET_dom_sf"/>
</dbReference>
<dbReference type="GO" id="GO:0005700">
    <property type="term" value="C:polytene chromosome"/>
    <property type="evidence" value="ECO:0007669"/>
    <property type="project" value="TreeGrafter"/>
</dbReference>
<evidence type="ECO:0000259" key="2">
    <source>
        <dbReference type="PROSITE" id="PS50280"/>
    </source>
</evidence>
<comment type="caution">
    <text evidence="3">The sequence shown here is derived from an EMBL/GenBank/DDBJ whole genome shotgun (WGS) entry which is preliminary data.</text>
</comment>
<evidence type="ECO:0000313" key="3">
    <source>
        <dbReference type="EMBL" id="CAJ0598448.1"/>
    </source>
</evidence>
<organism evidence="3 4">
    <name type="scientific">Cylicocyclus nassatus</name>
    <name type="common">Nematode worm</name>
    <dbReference type="NCBI Taxonomy" id="53992"/>
    <lineage>
        <taxon>Eukaryota</taxon>
        <taxon>Metazoa</taxon>
        <taxon>Ecdysozoa</taxon>
        <taxon>Nematoda</taxon>
        <taxon>Chromadorea</taxon>
        <taxon>Rhabditida</taxon>
        <taxon>Rhabditina</taxon>
        <taxon>Rhabditomorpha</taxon>
        <taxon>Strongyloidea</taxon>
        <taxon>Strongylidae</taxon>
        <taxon>Cylicocyclus</taxon>
    </lineage>
</organism>
<feature type="compositionally biased region" description="Basic and acidic residues" evidence="1">
    <location>
        <begin position="215"/>
        <end position="227"/>
    </location>
</feature>
<accession>A0AA36GUQ2</accession>
<dbReference type="PANTHER" id="PTHR46167">
    <property type="entry name" value="N-LYSINE METHYLTRANSFERASE KMT5A"/>
    <property type="match status" value="1"/>
</dbReference>
<dbReference type="GO" id="GO:0043516">
    <property type="term" value="P:regulation of DNA damage response, signal transduction by p53 class mediator"/>
    <property type="evidence" value="ECO:0007669"/>
    <property type="project" value="TreeGrafter"/>
</dbReference>
<evidence type="ECO:0000313" key="4">
    <source>
        <dbReference type="Proteomes" id="UP001176961"/>
    </source>
</evidence>
<reference evidence="3" key="1">
    <citation type="submission" date="2023-07" db="EMBL/GenBank/DDBJ databases">
        <authorList>
            <consortium name="CYATHOMIX"/>
        </authorList>
    </citation>
    <scope>NUCLEOTIDE SEQUENCE</scope>
    <source>
        <strain evidence="3">N/A</strain>
    </source>
</reference>
<feature type="compositionally biased region" description="Basic and acidic residues" evidence="1">
    <location>
        <begin position="185"/>
        <end position="194"/>
    </location>
</feature>
<feature type="domain" description="SET" evidence="2">
    <location>
        <begin position="277"/>
        <end position="414"/>
    </location>
</feature>
<proteinExistence type="predicted"/>
<sequence length="659" mass="74082">MDRKTIEQPTSAFFLGYNGEPIRRGNVQRLLKRFLDNSGLGTLRISCNTSRHDAARIQYERFFSASYQEYSPVDKDCAVLEGHRPRTQLLNYNDNYIMACATAYHKLQVFADEEAREYAERVDRACRMVHIADLGLNETVEDDTSESSPSSSDDDDDDDEASAREKHRSPLAKRRRSQRETSPSTKDEPAHESPEYMECSSAGSPMSLPAFADESTQRSRSADASEEVCRENIDDISRILQRFNKRTYDGGLSRLETNYEKKEFFRRRDAKPVQDYPWLEVRELPAPVNGRGIFAKVDIPKSYVVCDYRGKELHWDDADRRLNALGSEDQKIVESYMVEYNFHIRAIHFHHAILAHAPTYKGTVVLGRLINHSALHPNLAIEVTSMRQEILQPLVYFRTIRKVKAGEQLLWDYGPKFGRNLPCICNNCRPDVLADSTATLRPSTYPVISAAIWSELPSLSQQVIAGGGLRAPLSVSDVLVAAAHRAGAAALIEESAGTNAMAAYEKSRRVVLGTSETIAGALSMPPGVTSLYHLLCAAHFDAFALGNPTIITIRKNRRDFRPLVLLFGSALPAESTKRYGSCVTYVATEDSTYAVDYQRSATAQRDSLDVEYRAGTLICLPEVEDDLWDRILKASKDPRSLTRLLLSQQRYIDNLSTSL</sequence>
<dbReference type="SMART" id="SM00317">
    <property type="entry name" value="SET"/>
    <property type="match status" value="1"/>
</dbReference>
<gene>
    <name evidence="3" type="ORF">CYNAS_LOCUS10431</name>
</gene>
<dbReference type="EMBL" id="CATQJL010000223">
    <property type="protein sequence ID" value="CAJ0598448.1"/>
    <property type="molecule type" value="Genomic_DNA"/>
</dbReference>
<dbReference type="GO" id="GO:0005634">
    <property type="term" value="C:nucleus"/>
    <property type="evidence" value="ECO:0007669"/>
    <property type="project" value="TreeGrafter"/>
</dbReference>
<dbReference type="Gene3D" id="2.170.270.10">
    <property type="entry name" value="SET domain"/>
    <property type="match status" value="1"/>
</dbReference>
<dbReference type="Pfam" id="PF00856">
    <property type="entry name" value="SET"/>
    <property type="match status" value="1"/>
</dbReference>
<dbReference type="PROSITE" id="PS50280">
    <property type="entry name" value="SET"/>
    <property type="match status" value="1"/>
</dbReference>
<dbReference type="GO" id="GO:0006357">
    <property type="term" value="P:regulation of transcription by RNA polymerase II"/>
    <property type="evidence" value="ECO:0007669"/>
    <property type="project" value="TreeGrafter"/>
</dbReference>
<dbReference type="InterPro" id="IPR051760">
    <property type="entry name" value="KMT5A"/>
</dbReference>
<dbReference type="SUPFAM" id="SSF82199">
    <property type="entry name" value="SET domain"/>
    <property type="match status" value="1"/>
</dbReference>
<keyword evidence="4" id="KW-1185">Reference proteome</keyword>
<dbReference type="Proteomes" id="UP001176961">
    <property type="component" value="Unassembled WGS sequence"/>
</dbReference>
<feature type="compositionally biased region" description="Basic residues" evidence="1">
    <location>
        <begin position="165"/>
        <end position="177"/>
    </location>
</feature>
<dbReference type="AlphaFoldDB" id="A0AA36GUQ2"/>
<protein>
    <recommendedName>
        <fullName evidence="2">SET domain-containing protein</fullName>
    </recommendedName>
</protein>
<evidence type="ECO:0000256" key="1">
    <source>
        <dbReference type="SAM" id="MobiDB-lite"/>
    </source>
</evidence>
<feature type="region of interest" description="Disordered" evidence="1">
    <location>
        <begin position="137"/>
        <end position="227"/>
    </location>
</feature>